<evidence type="ECO:0000313" key="2">
    <source>
        <dbReference type="Proteomes" id="UP000006468"/>
    </source>
</evidence>
<sequence>MWWKNLEIVFFTQRRHKSQQLRGQKHKAIRLMSHAFVT</sequence>
<protein>
    <submittedName>
        <fullName evidence="1">Uncharacterized protein</fullName>
    </submittedName>
</protein>
<dbReference type="Proteomes" id="UP000006468">
    <property type="component" value="Chromosome"/>
</dbReference>
<organism evidence="1 2">
    <name type="scientific">Novacetimonas hansenii ATCC 23769</name>
    <dbReference type="NCBI Taxonomy" id="714995"/>
    <lineage>
        <taxon>Bacteria</taxon>
        <taxon>Pseudomonadati</taxon>
        <taxon>Pseudomonadota</taxon>
        <taxon>Alphaproteobacteria</taxon>
        <taxon>Acetobacterales</taxon>
        <taxon>Acetobacteraceae</taxon>
        <taxon>Novacetimonas</taxon>
    </lineage>
</organism>
<name>D5QDP6_NOVHA</name>
<evidence type="ECO:0000313" key="1">
    <source>
        <dbReference type="EMBL" id="EFG84844.1"/>
    </source>
</evidence>
<accession>D5QDP6</accession>
<dbReference type="EMBL" id="ADTV01000019">
    <property type="protein sequence ID" value="EFG84844.1"/>
    <property type="molecule type" value="Genomic_DNA"/>
</dbReference>
<gene>
    <name evidence="1" type="ORF">GXY_06283</name>
</gene>
<dbReference type="HOGENOM" id="CLU_3329048_0_0_5"/>
<reference evidence="1 2" key="1">
    <citation type="journal article" date="2010" name="J. Bacteriol.">
        <title>Genome sequence of a cellulose-producing bacterium, Gluconacetobacter hansenii ATCC 23769.</title>
        <authorList>
            <person name="Iyer P.R."/>
            <person name="Geib S.M."/>
            <person name="Catchmark J."/>
            <person name="Kao T.H."/>
            <person name="Tien M."/>
        </authorList>
    </citation>
    <scope>NUCLEOTIDE SEQUENCE [LARGE SCALE GENOMIC DNA]</scope>
    <source>
        <strain evidence="1 2">ATCC 23769</strain>
    </source>
</reference>
<dbReference type="AlphaFoldDB" id="D5QDP6"/>
<proteinExistence type="predicted"/>
<comment type="caution">
    <text evidence="1">The sequence shown here is derived from an EMBL/GenBank/DDBJ whole genome shotgun (WGS) entry which is preliminary data.</text>
</comment>